<comment type="caution">
    <text evidence="9">The sequence shown here is derived from an EMBL/GenBank/DDBJ whole genome shotgun (WGS) entry which is preliminary data.</text>
</comment>
<evidence type="ECO:0000313" key="9">
    <source>
        <dbReference type="EMBL" id="KMW56477.1"/>
    </source>
</evidence>
<feature type="domain" description="PurM-like C-terminal" evidence="7">
    <location>
        <begin position="559"/>
        <end position="726"/>
    </location>
</feature>
<dbReference type="InterPro" id="IPR036921">
    <property type="entry name" value="PurM-like_N_sf"/>
</dbReference>
<evidence type="ECO:0000313" key="10">
    <source>
        <dbReference type="Proteomes" id="UP000037178"/>
    </source>
</evidence>
<dbReference type="PATRIC" id="fig|1675527.3.peg.1517"/>
<dbReference type="EMBL" id="LFTY01000002">
    <property type="protein sequence ID" value="KMW56477.1"/>
    <property type="molecule type" value="Genomic_DNA"/>
</dbReference>
<dbReference type="InterPro" id="IPR036676">
    <property type="entry name" value="PurM-like_C_sf"/>
</dbReference>
<keyword evidence="3" id="KW-0418">Kinase</keyword>
<dbReference type="PRINTS" id="PR00368">
    <property type="entry name" value="FADPNR"/>
</dbReference>
<dbReference type="GO" id="GO:0005737">
    <property type="term" value="C:cytoplasm"/>
    <property type="evidence" value="ECO:0007669"/>
    <property type="project" value="TreeGrafter"/>
</dbReference>
<dbReference type="Gene3D" id="3.90.650.10">
    <property type="entry name" value="PurM-like C-terminal domain"/>
    <property type="match status" value="1"/>
</dbReference>
<name>A0A0J9E1B5_9RHOB</name>
<dbReference type="InterPro" id="IPR010918">
    <property type="entry name" value="PurM-like_C_dom"/>
</dbReference>
<keyword evidence="1 9" id="KW-0808">Transferase</keyword>
<dbReference type="GO" id="GO:0004756">
    <property type="term" value="F:selenide, water dikinase activity"/>
    <property type="evidence" value="ECO:0007669"/>
    <property type="project" value="UniProtKB-EC"/>
</dbReference>
<dbReference type="Pfam" id="PF07992">
    <property type="entry name" value="Pyr_redox_2"/>
    <property type="match status" value="1"/>
</dbReference>
<evidence type="ECO:0000256" key="3">
    <source>
        <dbReference type="ARBA" id="ARBA00022777"/>
    </source>
</evidence>
<dbReference type="GO" id="GO:0016260">
    <property type="term" value="P:selenocysteine biosynthetic process"/>
    <property type="evidence" value="ECO:0007669"/>
    <property type="project" value="TreeGrafter"/>
</dbReference>
<dbReference type="NCBIfam" id="TIGR03169">
    <property type="entry name" value="Nterm_to_SelD"/>
    <property type="match status" value="1"/>
</dbReference>
<sequence>MGARRAVGFANTALMQTPMPITKDLVLVGGGHTHALLLRRWGMRPLAGARLTVVNPGPTAPYTGMLPGHIAGHYSEDDLSIDLIKLCRFAGARIISGAVTSLDPQARQLHMPDRPPIAYDIASINVGITSNLPDLPGFQEHGVGAKPLGRFATKWREFLLSDQPREIAVIGGGVGGVELALAMAHACKGSAKVTLIERAALLPGISDAARDTILRKLRDYDVTWEEGKEVAKVTDRAVYLSDGAAIPARFVVGAAGATPHEWLSQIGLAHQAGFLSVDENLRTSDPNIYAAGDCAALPAPRPKAGVFAVREAPILYHNLRVALSDRGQFRPFKPQKRYLKLISLGAKSAVADRRGGGLHGPWVWRWKDWIDRRFMNKLTKLPEMTAVSLPRERTADLAEALGPKPMCGGCGAKVGQDALSASIGGLASGARSDVTHLPGDDAAILTNGGSQIVITTDHLRSVTEDPWLMGKIAANHALGDIWAMGAVPQAALATVILPRLSENLQRRWLDEIMQGAQEVIHAAGAEIVGGHTSQGTEMTIGFSLTGLMDRPAITLAGARPGDCLILTKPIGSGTILAAEMQMKARGNWVLGCLDLMVQPQGEAAKCLAEAHAMTDVTGFGLAGHLMNICEASGVGAELNVGSIPVMEDALELARQGVRSSLFAQNAATRAKMTAVSSAQTDLLFDPQTSGGLLAAMPAEMAADAITTLRKAGYHAALIGQIIQGPAHIIAHAP</sequence>
<dbReference type="STRING" id="1675527.AIOL_001431"/>
<dbReference type="Gene3D" id="3.50.50.100">
    <property type="match status" value="1"/>
</dbReference>
<accession>A0A0J9E1B5</accession>
<evidence type="ECO:0000259" key="7">
    <source>
        <dbReference type="Pfam" id="PF02769"/>
    </source>
</evidence>
<organism evidence="9 10">
    <name type="scientific">Candidatus Rhodobacter oscarellae</name>
    <dbReference type="NCBI Taxonomy" id="1675527"/>
    <lineage>
        <taxon>Bacteria</taxon>
        <taxon>Pseudomonadati</taxon>
        <taxon>Pseudomonadota</taxon>
        <taxon>Alphaproteobacteria</taxon>
        <taxon>Rhodobacterales</taxon>
        <taxon>Rhodobacter group</taxon>
        <taxon>Rhodobacter</taxon>
    </lineage>
</organism>
<evidence type="ECO:0000259" key="8">
    <source>
        <dbReference type="Pfam" id="PF07992"/>
    </source>
</evidence>
<keyword evidence="2" id="KW-0547">Nucleotide-binding</keyword>
<reference evidence="9 10" key="1">
    <citation type="submission" date="2015-06" db="EMBL/GenBank/DDBJ databases">
        <title>Draft genome sequence of an Alphaproteobacteria species associated to the Mediterranean sponge Oscarella lobularis.</title>
        <authorList>
            <person name="Jourda C."/>
            <person name="Santini S."/>
            <person name="Claverie J.-M."/>
        </authorList>
    </citation>
    <scope>NUCLEOTIDE SEQUENCE [LARGE SCALE GENOMIC DNA]</scope>
    <source>
        <strain evidence="9">IGS</strain>
    </source>
</reference>
<evidence type="ECO:0000256" key="4">
    <source>
        <dbReference type="ARBA" id="ARBA00022840"/>
    </source>
</evidence>
<dbReference type="Proteomes" id="UP000037178">
    <property type="component" value="Unassembled WGS sequence"/>
</dbReference>
<feature type="domain" description="PurM-like N-terminal" evidence="6">
    <location>
        <begin position="439"/>
        <end position="548"/>
    </location>
</feature>
<dbReference type="Pfam" id="PF00586">
    <property type="entry name" value="AIRS"/>
    <property type="match status" value="1"/>
</dbReference>
<dbReference type="AlphaFoldDB" id="A0A0J9E1B5"/>
<dbReference type="PANTHER" id="PTHR10256:SF0">
    <property type="entry name" value="INACTIVE SELENIDE, WATER DIKINASE-LIKE PROTEIN-RELATED"/>
    <property type="match status" value="1"/>
</dbReference>
<dbReference type="GO" id="GO:0005524">
    <property type="term" value="F:ATP binding"/>
    <property type="evidence" value="ECO:0007669"/>
    <property type="project" value="UniProtKB-KW"/>
</dbReference>
<dbReference type="CDD" id="cd02195">
    <property type="entry name" value="SelD"/>
    <property type="match status" value="1"/>
</dbReference>
<evidence type="ECO:0000256" key="1">
    <source>
        <dbReference type="ARBA" id="ARBA00022679"/>
    </source>
</evidence>
<dbReference type="InterPro" id="IPR036188">
    <property type="entry name" value="FAD/NAD-bd_sf"/>
</dbReference>
<dbReference type="InterPro" id="IPR016188">
    <property type="entry name" value="PurM-like_N"/>
</dbReference>
<dbReference type="SUPFAM" id="SSF51905">
    <property type="entry name" value="FAD/NAD(P)-binding domain"/>
    <property type="match status" value="2"/>
</dbReference>
<feature type="domain" description="FAD/NAD(P)-binding" evidence="8">
    <location>
        <begin position="24"/>
        <end position="310"/>
    </location>
</feature>
<dbReference type="InterPro" id="IPR004536">
    <property type="entry name" value="SPS/SelD"/>
</dbReference>
<protein>
    <submittedName>
        <fullName evidence="9">NADH dehydrogenase-like protein</fullName>
        <ecNumber evidence="9">2.7.9.3</ecNumber>
    </submittedName>
</protein>
<evidence type="ECO:0000259" key="6">
    <source>
        <dbReference type="Pfam" id="PF00586"/>
    </source>
</evidence>
<dbReference type="GO" id="GO:0016491">
    <property type="term" value="F:oxidoreductase activity"/>
    <property type="evidence" value="ECO:0007669"/>
    <property type="project" value="InterPro"/>
</dbReference>
<dbReference type="EC" id="2.7.9.3" evidence="9"/>
<dbReference type="InterPro" id="IPR017584">
    <property type="entry name" value="Pyridine_nucleo_diS_OxRdtase_N"/>
</dbReference>
<dbReference type="Gene3D" id="3.30.1330.10">
    <property type="entry name" value="PurM-like, N-terminal domain"/>
    <property type="match status" value="1"/>
</dbReference>
<keyword evidence="4" id="KW-0067">ATP-binding</keyword>
<dbReference type="NCBIfam" id="TIGR00476">
    <property type="entry name" value="selD"/>
    <property type="match status" value="1"/>
</dbReference>
<gene>
    <name evidence="9" type="ORF">AIOL_001431</name>
</gene>
<dbReference type="SUPFAM" id="SSF56042">
    <property type="entry name" value="PurM C-terminal domain-like"/>
    <property type="match status" value="1"/>
</dbReference>
<evidence type="ECO:0000256" key="5">
    <source>
        <dbReference type="ARBA" id="ARBA00023266"/>
    </source>
</evidence>
<keyword evidence="5" id="KW-0711">Selenium</keyword>
<dbReference type="InterPro" id="IPR023753">
    <property type="entry name" value="FAD/NAD-binding_dom"/>
</dbReference>
<dbReference type="Pfam" id="PF02769">
    <property type="entry name" value="AIRS_C"/>
    <property type="match status" value="1"/>
</dbReference>
<keyword evidence="10" id="KW-1185">Reference proteome</keyword>
<dbReference type="SUPFAM" id="SSF55326">
    <property type="entry name" value="PurM N-terminal domain-like"/>
    <property type="match status" value="1"/>
</dbReference>
<dbReference type="PANTHER" id="PTHR10256">
    <property type="entry name" value="SELENIDE, WATER DIKINASE"/>
    <property type="match status" value="1"/>
</dbReference>
<evidence type="ECO:0000256" key="2">
    <source>
        <dbReference type="ARBA" id="ARBA00022741"/>
    </source>
</evidence>
<proteinExistence type="predicted"/>